<sequence length="110" mass="12129">MPRRGLNGQDGRSNPRTRPHFELCGLDFGTDLSDPAEKSLTWIATVIRDLGIEQDDTVVRWLKAMAYVSRTYYSGWGTAERVKFGKGLSRVVTELPTGSDDPTAAITVLA</sequence>
<proteinExistence type="predicted"/>
<reference evidence="1 2" key="1">
    <citation type="submission" date="2020-11" db="EMBL/GenBank/DDBJ databases">
        <title>Kefir isolates.</title>
        <authorList>
            <person name="Marcisauskas S."/>
            <person name="Kim Y."/>
            <person name="Blasche S."/>
        </authorList>
    </citation>
    <scope>NUCLEOTIDE SEQUENCE [LARGE SCALE GENOMIC DNA]</scope>
    <source>
        <strain evidence="1 2">KR</strain>
    </source>
</reference>
<dbReference type="EMBL" id="PUHQ01000169">
    <property type="protein sequence ID" value="KAG0653923.1"/>
    <property type="molecule type" value="Genomic_DNA"/>
</dbReference>
<name>A0A9P6VSX1_RHOMI</name>
<accession>A0A9P6VSX1</accession>
<evidence type="ECO:0000313" key="2">
    <source>
        <dbReference type="Proteomes" id="UP000777482"/>
    </source>
</evidence>
<dbReference type="AlphaFoldDB" id="A0A9P6VSX1"/>
<comment type="caution">
    <text evidence="1">The sequence shown here is derived from an EMBL/GenBank/DDBJ whole genome shotgun (WGS) entry which is preliminary data.</text>
</comment>
<organism evidence="1 2">
    <name type="scientific">Rhodotorula mucilaginosa</name>
    <name type="common">Yeast</name>
    <name type="synonym">Rhodotorula rubra</name>
    <dbReference type="NCBI Taxonomy" id="5537"/>
    <lineage>
        <taxon>Eukaryota</taxon>
        <taxon>Fungi</taxon>
        <taxon>Dikarya</taxon>
        <taxon>Basidiomycota</taxon>
        <taxon>Pucciniomycotina</taxon>
        <taxon>Microbotryomycetes</taxon>
        <taxon>Sporidiobolales</taxon>
        <taxon>Sporidiobolaceae</taxon>
        <taxon>Rhodotorula</taxon>
    </lineage>
</organism>
<gene>
    <name evidence="1" type="ORF">C6P46_002064</name>
</gene>
<keyword evidence="2" id="KW-1185">Reference proteome</keyword>
<evidence type="ECO:0000313" key="1">
    <source>
        <dbReference type="EMBL" id="KAG0653923.1"/>
    </source>
</evidence>
<dbReference type="Proteomes" id="UP000777482">
    <property type="component" value="Unassembled WGS sequence"/>
</dbReference>
<protein>
    <submittedName>
        <fullName evidence="1">Uncharacterized protein</fullName>
    </submittedName>
</protein>